<evidence type="ECO:0000313" key="2">
    <source>
        <dbReference type="Proteomes" id="UP000752696"/>
    </source>
</evidence>
<evidence type="ECO:0000313" key="1">
    <source>
        <dbReference type="EMBL" id="CAD1472475.1"/>
    </source>
</evidence>
<feature type="non-terminal residue" evidence="1">
    <location>
        <position position="1"/>
    </location>
</feature>
<organism evidence="1 2">
    <name type="scientific">Heterotrigona itama</name>
    <dbReference type="NCBI Taxonomy" id="395501"/>
    <lineage>
        <taxon>Eukaryota</taxon>
        <taxon>Metazoa</taxon>
        <taxon>Ecdysozoa</taxon>
        <taxon>Arthropoda</taxon>
        <taxon>Hexapoda</taxon>
        <taxon>Insecta</taxon>
        <taxon>Pterygota</taxon>
        <taxon>Neoptera</taxon>
        <taxon>Endopterygota</taxon>
        <taxon>Hymenoptera</taxon>
        <taxon>Apocrita</taxon>
        <taxon>Aculeata</taxon>
        <taxon>Apoidea</taxon>
        <taxon>Anthophila</taxon>
        <taxon>Apidae</taxon>
        <taxon>Heterotrigona</taxon>
    </lineage>
</organism>
<dbReference type="OrthoDB" id="1323at2759"/>
<reference evidence="1" key="1">
    <citation type="submission" date="2020-07" db="EMBL/GenBank/DDBJ databases">
        <authorList>
            <person name="Nazaruddin N."/>
        </authorList>
    </citation>
    <scope>NUCLEOTIDE SEQUENCE</scope>
</reference>
<dbReference type="AlphaFoldDB" id="A0A6V7H0L0"/>
<protein>
    <submittedName>
        <fullName evidence="1">Uncharacterized protein</fullName>
    </submittedName>
</protein>
<dbReference type="EMBL" id="CAJDYZ010005416">
    <property type="protein sequence ID" value="CAD1472475.1"/>
    <property type="molecule type" value="Genomic_DNA"/>
</dbReference>
<name>A0A6V7H0L0_9HYME</name>
<proteinExistence type="predicted"/>
<sequence>STRITVPGDFCLLPFMLRLPPPPLLPLPVLPSPVWEL</sequence>
<gene>
    <name evidence="1" type="ORF">MHI_LOCUS300045</name>
</gene>
<feature type="non-terminal residue" evidence="1">
    <location>
        <position position="37"/>
    </location>
</feature>
<comment type="caution">
    <text evidence="1">The sequence shown here is derived from an EMBL/GenBank/DDBJ whole genome shotgun (WGS) entry which is preliminary data.</text>
</comment>
<dbReference type="Proteomes" id="UP000752696">
    <property type="component" value="Unassembled WGS sequence"/>
</dbReference>
<accession>A0A6V7H0L0</accession>
<keyword evidence="2" id="KW-1185">Reference proteome</keyword>